<dbReference type="SUPFAM" id="SSF54236">
    <property type="entry name" value="Ubiquitin-like"/>
    <property type="match status" value="1"/>
</dbReference>
<dbReference type="Pfam" id="PF00789">
    <property type="entry name" value="UBX"/>
    <property type="match status" value="1"/>
</dbReference>
<dbReference type="Gene3D" id="3.10.20.90">
    <property type="entry name" value="Phosphatidylinositol 3-kinase Catalytic Subunit, Chain A, domain 1"/>
    <property type="match status" value="1"/>
</dbReference>
<gene>
    <name evidence="3" type="ORF">C0Q70_03976</name>
</gene>
<feature type="domain" description="UBX" evidence="2">
    <location>
        <begin position="247"/>
        <end position="318"/>
    </location>
</feature>
<evidence type="ECO:0000313" key="3">
    <source>
        <dbReference type="EMBL" id="PVD36983.1"/>
    </source>
</evidence>
<name>A0A2T7PU80_POMCA</name>
<protein>
    <recommendedName>
        <fullName evidence="2">UBX domain-containing protein</fullName>
    </recommendedName>
</protein>
<dbReference type="InterPro" id="IPR029071">
    <property type="entry name" value="Ubiquitin-like_domsf"/>
</dbReference>
<dbReference type="EMBL" id="PZQS01000002">
    <property type="protein sequence ID" value="PVD36983.1"/>
    <property type="molecule type" value="Genomic_DNA"/>
</dbReference>
<dbReference type="Proteomes" id="UP000245119">
    <property type="component" value="Linkage Group LG2"/>
</dbReference>
<dbReference type="AlphaFoldDB" id="A0A2T7PU80"/>
<sequence>MVAVHMFNVPSEKPIKDTETNYPWSGRSDYQCIPSPPPVPPSLHNVRQESARRRLILGQRPPDRRSPKDLTSDEDAAEKNPKLLVRSPSSLSKYDILPAIGTSTEPSLGGSIGILATDRSDSFSAVVVGTSVDQDTVYSGSIQHTDVDVDPCKGLGTANRYSSSSSDCSASIMTPHESVRHHSNMQSTDEVSFSPKRQNLSAKPLMDHASLSSAETVMASMGRSHTTLSQYALDSVLDAERDGKILLGVKIPTDGSRHKQYFKHDDQLRCIVLYAEEVSGKDFSNYIIIVPSLKQRFTDLTQKIKDAGLEDKSVVHLEEMD</sequence>
<comment type="caution">
    <text evidence="3">The sequence shown here is derived from an EMBL/GenBank/DDBJ whole genome shotgun (WGS) entry which is preliminary data.</text>
</comment>
<organism evidence="3 4">
    <name type="scientific">Pomacea canaliculata</name>
    <name type="common">Golden apple snail</name>
    <dbReference type="NCBI Taxonomy" id="400727"/>
    <lineage>
        <taxon>Eukaryota</taxon>
        <taxon>Metazoa</taxon>
        <taxon>Spiralia</taxon>
        <taxon>Lophotrochozoa</taxon>
        <taxon>Mollusca</taxon>
        <taxon>Gastropoda</taxon>
        <taxon>Caenogastropoda</taxon>
        <taxon>Architaenioglossa</taxon>
        <taxon>Ampullarioidea</taxon>
        <taxon>Ampullariidae</taxon>
        <taxon>Pomacea</taxon>
    </lineage>
</organism>
<feature type="region of interest" description="Disordered" evidence="1">
    <location>
        <begin position="1"/>
        <end position="84"/>
    </location>
</feature>
<evidence type="ECO:0000313" key="4">
    <source>
        <dbReference type="Proteomes" id="UP000245119"/>
    </source>
</evidence>
<dbReference type="OrthoDB" id="436606at2759"/>
<evidence type="ECO:0000256" key="1">
    <source>
        <dbReference type="SAM" id="MobiDB-lite"/>
    </source>
</evidence>
<feature type="compositionally biased region" description="Basic and acidic residues" evidence="1">
    <location>
        <begin position="61"/>
        <end position="81"/>
    </location>
</feature>
<accession>A0A2T7PU80</accession>
<keyword evidence="4" id="KW-1185">Reference proteome</keyword>
<dbReference type="STRING" id="400727.A0A2T7PU80"/>
<reference evidence="3 4" key="1">
    <citation type="submission" date="2018-04" db="EMBL/GenBank/DDBJ databases">
        <title>The genome of golden apple snail Pomacea canaliculata provides insight into stress tolerance and invasive adaptation.</title>
        <authorList>
            <person name="Liu C."/>
            <person name="Liu B."/>
            <person name="Ren Y."/>
            <person name="Zhang Y."/>
            <person name="Wang H."/>
            <person name="Li S."/>
            <person name="Jiang F."/>
            <person name="Yin L."/>
            <person name="Zhang G."/>
            <person name="Qian W."/>
            <person name="Fan W."/>
        </authorList>
    </citation>
    <scope>NUCLEOTIDE SEQUENCE [LARGE SCALE GENOMIC DNA]</scope>
    <source>
        <strain evidence="3">SZHN2017</strain>
        <tissue evidence="3">Muscle</tissue>
    </source>
</reference>
<dbReference type="InterPro" id="IPR001012">
    <property type="entry name" value="UBX_dom"/>
</dbReference>
<evidence type="ECO:0000259" key="2">
    <source>
        <dbReference type="Pfam" id="PF00789"/>
    </source>
</evidence>
<proteinExistence type="predicted"/>